<protein>
    <recommendedName>
        <fullName evidence="2">DUF4350 domain-containing protein</fullName>
    </recommendedName>
</protein>
<gene>
    <name evidence="3" type="ORF">GCM10011444_15130</name>
</gene>
<comment type="caution">
    <text evidence="3">The sequence shown here is derived from an EMBL/GenBank/DDBJ whole genome shotgun (WGS) entry which is preliminary data.</text>
</comment>
<evidence type="ECO:0000259" key="2">
    <source>
        <dbReference type="Pfam" id="PF14258"/>
    </source>
</evidence>
<dbReference type="Proteomes" id="UP000624701">
    <property type="component" value="Unassembled WGS sequence"/>
</dbReference>
<feature type="transmembrane region" description="Helical" evidence="1">
    <location>
        <begin position="264"/>
        <end position="282"/>
    </location>
</feature>
<evidence type="ECO:0000256" key="1">
    <source>
        <dbReference type="SAM" id="Phobius"/>
    </source>
</evidence>
<organism evidence="3 4">
    <name type="scientific">Winogradskyella haliclonae</name>
    <dbReference type="NCBI Taxonomy" id="2048558"/>
    <lineage>
        <taxon>Bacteria</taxon>
        <taxon>Pseudomonadati</taxon>
        <taxon>Bacteroidota</taxon>
        <taxon>Flavobacteriia</taxon>
        <taxon>Flavobacteriales</taxon>
        <taxon>Flavobacteriaceae</taxon>
        <taxon>Winogradskyella</taxon>
    </lineage>
</organism>
<evidence type="ECO:0000313" key="4">
    <source>
        <dbReference type="Proteomes" id="UP000624701"/>
    </source>
</evidence>
<name>A0ABQ2BYP0_9FLAO</name>
<sequence length="399" mass="45809">MDKRSKIALYVISAVILLMMIAEVTKPKPLNWRDSYSAADKIPLGCYVLFNELKTFSDGDVLENTESIFLYLNNKEISDKKQSLFIINGYVGLTEQDADALMDFVDDGNSVFLSSKTLYGNLADTLNLNIKMDYSGLLKEPANNEFTSPSQEESNRLFEDVIENAYITSVDTLNTTILGTMSIEDEDESHPNFIKTKFGENGGAFYIHTNPYAFTNYHILNGNEDYTATVLSYLPKQQIIWDNYYKSGRKIITSPLRYILASPALKWAFYISMFSLILFVIFKGKRTQRIIPVVEKLENTTVEFTQTIGELYYQHGDFTNIISKKIQYFLEFVRTKYFLDTNNLNASFIEKLALKSANTKEDSKAIVDYLLYLKSKTFHTETELVELNKKIETFTKNNF</sequence>
<accession>A0ABQ2BYP0</accession>
<dbReference type="Pfam" id="PF14258">
    <property type="entry name" value="DUF4350"/>
    <property type="match status" value="1"/>
</dbReference>
<keyword evidence="1" id="KW-0472">Membrane</keyword>
<dbReference type="InterPro" id="IPR025646">
    <property type="entry name" value="DUF4350"/>
</dbReference>
<feature type="domain" description="DUF4350" evidence="2">
    <location>
        <begin position="40"/>
        <end position="228"/>
    </location>
</feature>
<keyword evidence="4" id="KW-1185">Reference proteome</keyword>
<proteinExistence type="predicted"/>
<keyword evidence="1" id="KW-1133">Transmembrane helix</keyword>
<feature type="transmembrane region" description="Helical" evidence="1">
    <location>
        <begin position="7"/>
        <end position="25"/>
    </location>
</feature>
<dbReference type="EMBL" id="BMDQ01000001">
    <property type="protein sequence ID" value="GGI57204.1"/>
    <property type="molecule type" value="Genomic_DNA"/>
</dbReference>
<evidence type="ECO:0000313" key="3">
    <source>
        <dbReference type="EMBL" id="GGI57204.1"/>
    </source>
</evidence>
<keyword evidence="1" id="KW-0812">Transmembrane</keyword>
<dbReference type="RefSeq" id="WP_188374079.1">
    <property type="nucleotide sequence ID" value="NZ_BMDQ01000001.1"/>
</dbReference>
<reference evidence="4" key="1">
    <citation type="journal article" date="2019" name="Int. J. Syst. Evol. Microbiol.">
        <title>The Global Catalogue of Microorganisms (GCM) 10K type strain sequencing project: providing services to taxonomists for standard genome sequencing and annotation.</title>
        <authorList>
            <consortium name="The Broad Institute Genomics Platform"/>
            <consortium name="The Broad Institute Genome Sequencing Center for Infectious Disease"/>
            <person name="Wu L."/>
            <person name="Ma J."/>
        </authorList>
    </citation>
    <scope>NUCLEOTIDE SEQUENCE [LARGE SCALE GENOMIC DNA]</scope>
    <source>
        <strain evidence="4">CCM 8681</strain>
    </source>
</reference>